<dbReference type="Pfam" id="PF13671">
    <property type="entry name" value="AAA_33"/>
    <property type="match status" value="1"/>
</dbReference>
<organism evidence="1 2">
    <name type="scientific">Anaeromyxobacter oryzae</name>
    <dbReference type="NCBI Taxonomy" id="2918170"/>
    <lineage>
        <taxon>Bacteria</taxon>
        <taxon>Pseudomonadati</taxon>
        <taxon>Myxococcota</taxon>
        <taxon>Myxococcia</taxon>
        <taxon>Myxococcales</taxon>
        <taxon>Cystobacterineae</taxon>
        <taxon>Anaeromyxobacteraceae</taxon>
        <taxon>Anaeromyxobacter</taxon>
    </lineage>
</organism>
<dbReference type="InterPro" id="IPR027417">
    <property type="entry name" value="P-loop_NTPase"/>
</dbReference>
<sequence>MSASPPDVIIIRGAPGSGKSQTAKLLASRLESGVRMEVDALRSMVFPVDWTNQAEHVSVLVVADFVRLGHRPVIVVDTFSGDKVVRFLSDLRELHRAIEVRVFALLVAPAVLRARVLQRPACGFRDVDVSLKLTADVLKHLQPFERLVDNSSLTPEETVDAVLAGCA</sequence>
<keyword evidence="2" id="KW-1185">Reference proteome</keyword>
<dbReference type="SUPFAM" id="SSF52540">
    <property type="entry name" value="P-loop containing nucleoside triphosphate hydrolases"/>
    <property type="match status" value="1"/>
</dbReference>
<evidence type="ECO:0000313" key="2">
    <source>
        <dbReference type="Proteomes" id="UP001162891"/>
    </source>
</evidence>
<dbReference type="Proteomes" id="UP001162891">
    <property type="component" value="Chromosome"/>
</dbReference>
<dbReference type="RefSeq" id="WP_248360524.1">
    <property type="nucleotide sequence ID" value="NZ_AP025591.1"/>
</dbReference>
<dbReference type="Gene3D" id="3.40.50.300">
    <property type="entry name" value="P-loop containing nucleotide triphosphate hydrolases"/>
    <property type="match status" value="1"/>
</dbReference>
<dbReference type="EMBL" id="AP025591">
    <property type="protein sequence ID" value="BDG02843.1"/>
    <property type="molecule type" value="Genomic_DNA"/>
</dbReference>
<evidence type="ECO:0008006" key="3">
    <source>
        <dbReference type="Google" id="ProtNLM"/>
    </source>
</evidence>
<gene>
    <name evidence="1" type="ORF">AMOR_18390</name>
</gene>
<accession>A0ABN6MPC6</accession>
<reference evidence="2" key="1">
    <citation type="journal article" date="2022" name="Int. J. Syst. Evol. Microbiol.">
        <title>Anaeromyxobacter oryzae sp. nov., Anaeromyxobacter diazotrophicus sp. nov. and Anaeromyxobacter paludicola sp. nov., isolated from paddy soils.</title>
        <authorList>
            <person name="Itoh H."/>
            <person name="Xu Z."/>
            <person name="Mise K."/>
            <person name="Masuda Y."/>
            <person name="Ushijima N."/>
            <person name="Hayakawa C."/>
            <person name="Shiratori Y."/>
            <person name="Senoo K."/>
        </authorList>
    </citation>
    <scope>NUCLEOTIDE SEQUENCE [LARGE SCALE GENOMIC DNA]</scope>
    <source>
        <strain evidence="2">Red232</strain>
    </source>
</reference>
<evidence type="ECO:0000313" key="1">
    <source>
        <dbReference type="EMBL" id="BDG02843.1"/>
    </source>
</evidence>
<protein>
    <recommendedName>
        <fullName evidence="3">ATP-binding protein</fullName>
    </recommendedName>
</protein>
<proteinExistence type="predicted"/>
<name>A0ABN6MPC6_9BACT</name>